<reference evidence="2" key="1">
    <citation type="submission" date="2016-03" db="EMBL/GenBank/DDBJ databases">
        <authorList>
            <person name="Ploux O."/>
        </authorList>
    </citation>
    <scope>NUCLEOTIDE SEQUENCE</scope>
    <source>
        <strain evidence="2">UC10</strain>
    </source>
</reference>
<name>A0A1Y5PRR4_9SPHN</name>
<keyword evidence="1" id="KW-0812">Transmembrane</keyword>
<organism evidence="2">
    <name type="scientific">uncultured Sphingopyxis sp</name>
    <dbReference type="NCBI Taxonomy" id="310581"/>
    <lineage>
        <taxon>Bacteria</taxon>
        <taxon>Pseudomonadati</taxon>
        <taxon>Pseudomonadota</taxon>
        <taxon>Alphaproteobacteria</taxon>
        <taxon>Sphingomonadales</taxon>
        <taxon>Sphingomonadaceae</taxon>
        <taxon>Sphingopyxis</taxon>
        <taxon>environmental samples</taxon>
    </lineage>
</organism>
<feature type="transmembrane region" description="Helical" evidence="1">
    <location>
        <begin position="70"/>
        <end position="86"/>
    </location>
</feature>
<feature type="transmembrane region" description="Helical" evidence="1">
    <location>
        <begin position="6"/>
        <end position="24"/>
    </location>
</feature>
<dbReference type="AlphaFoldDB" id="A0A1Y5PRR4"/>
<evidence type="ECO:0000313" key="2">
    <source>
        <dbReference type="EMBL" id="SBV32692.1"/>
    </source>
</evidence>
<accession>A0A1Y5PRR4</accession>
<evidence type="ECO:0000256" key="1">
    <source>
        <dbReference type="SAM" id="Phobius"/>
    </source>
</evidence>
<keyword evidence="1" id="KW-0472">Membrane</keyword>
<dbReference type="EMBL" id="LT598653">
    <property type="protein sequence ID" value="SBV32692.1"/>
    <property type="molecule type" value="Genomic_DNA"/>
</dbReference>
<dbReference type="RefSeq" id="WP_295327174.1">
    <property type="nucleotide sequence ID" value="NZ_LT598653.1"/>
</dbReference>
<gene>
    <name evidence="2" type="ORF">SPPYR_1572</name>
</gene>
<feature type="transmembrane region" description="Helical" evidence="1">
    <location>
        <begin position="45"/>
        <end position="64"/>
    </location>
</feature>
<proteinExistence type="predicted"/>
<dbReference type="KEGG" id="sphu:SPPYR_1572"/>
<protein>
    <submittedName>
        <fullName evidence="2">Uncharacterized protein</fullName>
    </submittedName>
</protein>
<keyword evidence="1" id="KW-1133">Transmembrane helix</keyword>
<sequence length="89" mass="9778">MIENAVPIFGPQLVAPGLVVNMLGGARCVRRVAVAMLVMRRRAPLAWITGPAAIIGCLFLFLSLPRSTQILFLGWNVAVALIYSVRRRF</sequence>